<accession>A0ABW6UU21</accession>
<reference evidence="1 2" key="1">
    <citation type="submission" date="2024-10" db="EMBL/GenBank/DDBJ databases">
        <title>The Natural Products Discovery Center: Release of the First 8490 Sequenced Strains for Exploring Actinobacteria Biosynthetic Diversity.</title>
        <authorList>
            <person name="Kalkreuter E."/>
            <person name="Kautsar S.A."/>
            <person name="Yang D."/>
            <person name="Bader C.D."/>
            <person name="Teijaro C.N."/>
            <person name="Fluegel L."/>
            <person name="Davis C.M."/>
            <person name="Simpson J.R."/>
            <person name="Lauterbach L."/>
            <person name="Steele A.D."/>
            <person name="Gui C."/>
            <person name="Meng S."/>
            <person name="Li G."/>
            <person name="Viehrig K."/>
            <person name="Ye F."/>
            <person name="Su P."/>
            <person name="Kiefer A.F."/>
            <person name="Nichols A."/>
            <person name="Cepeda A.J."/>
            <person name="Yan W."/>
            <person name="Fan B."/>
            <person name="Jiang Y."/>
            <person name="Adhikari A."/>
            <person name="Zheng C.-J."/>
            <person name="Schuster L."/>
            <person name="Cowan T.M."/>
            <person name="Smanski M.J."/>
            <person name="Chevrette M.G."/>
            <person name="De Carvalho L.P.S."/>
            <person name="Shen B."/>
        </authorList>
    </citation>
    <scope>NUCLEOTIDE SEQUENCE [LARGE SCALE GENOMIC DNA]</scope>
    <source>
        <strain evidence="1 2">NPDC001390</strain>
    </source>
</reference>
<comment type="caution">
    <text evidence="1">The sequence shown here is derived from an EMBL/GenBank/DDBJ whole genome shotgun (WGS) entry which is preliminary data.</text>
</comment>
<proteinExistence type="predicted"/>
<name>A0ABW6UU21_9ACTN</name>
<dbReference type="EMBL" id="JBIAWJ010000031">
    <property type="protein sequence ID" value="MFF4526965.1"/>
    <property type="molecule type" value="Genomic_DNA"/>
</dbReference>
<organism evidence="1 2">
    <name type="scientific">Streptomyces bluensis</name>
    <dbReference type="NCBI Taxonomy" id="33897"/>
    <lineage>
        <taxon>Bacteria</taxon>
        <taxon>Bacillati</taxon>
        <taxon>Actinomycetota</taxon>
        <taxon>Actinomycetes</taxon>
        <taxon>Kitasatosporales</taxon>
        <taxon>Streptomycetaceae</taxon>
        <taxon>Streptomyces</taxon>
    </lineage>
</organism>
<keyword evidence="2" id="KW-1185">Reference proteome</keyword>
<protein>
    <submittedName>
        <fullName evidence="1">Uncharacterized protein</fullName>
    </submittedName>
</protein>
<sequence>MAGRRRTYRQTCTHTGCQAHRDIEYTARHELDTVSKTWKCRKHDKPDEHLSPTNRERTTILELHPKYMTGRQYTYDGYTNERKLLDYFWGPEGDPDKAHHGIVSGPGFWTDAKNFPPGTRLTVSVRIELPETDKEA</sequence>
<gene>
    <name evidence="1" type="ORF">ACFY1D_36970</name>
</gene>
<evidence type="ECO:0000313" key="2">
    <source>
        <dbReference type="Proteomes" id="UP001602058"/>
    </source>
</evidence>
<dbReference type="Proteomes" id="UP001602058">
    <property type="component" value="Unassembled WGS sequence"/>
</dbReference>
<dbReference type="RefSeq" id="WP_351086304.1">
    <property type="nucleotide sequence ID" value="NZ_JBEOZG010000037.1"/>
</dbReference>
<evidence type="ECO:0000313" key="1">
    <source>
        <dbReference type="EMBL" id="MFF4526965.1"/>
    </source>
</evidence>